<name>A0A7X6D2N2_9ACTN</name>
<dbReference type="InterPro" id="IPR052058">
    <property type="entry name" value="Alcohol_O-acetyltransferase"/>
</dbReference>
<evidence type="ECO:0000256" key="7">
    <source>
        <dbReference type="ARBA" id="ARBA00022679"/>
    </source>
</evidence>
<comment type="caution">
    <text evidence="13">The sequence shown here is derived from an EMBL/GenBank/DDBJ whole genome shotgun (WGS) entry which is preliminary data.</text>
</comment>
<proteinExistence type="inferred from homology"/>
<dbReference type="PANTHER" id="PTHR28037:SF1">
    <property type="entry name" value="ALCOHOL O-ACETYLTRANSFERASE 1-RELATED"/>
    <property type="match status" value="1"/>
</dbReference>
<keyword evidence="13" id="KW-0418">Kinase</keyword>
<evidence type="ECO:0000256" key="9">
    <source>
        <dbReference type="ARBA" id="ARBA00030465"/>
    </source>
</evidence>
<evidence type="ECO:0000256" key="8">
    <source>
        <dbReference type="ARBA" id="ARBA00023315"/>
    </source>
</evidence>
<evidence type="ECO:0000256" key="2">
    <source>
        <dbReference type="ARBA" id="ARBA00000625"/>
    </source>
</evidence>
<dbReference type="GO" id="GO:0016301">
    <property type="term" value="F:kinase activity"/>
    <property type="evidence" value="ECO:0007669"/>
    <property type="project" value="UniProtKB-KW"/>
</dbReference>
<keyword evidence="7" id="KW-0808">Transferase</keyword>
<evidence type="ECO:0000256" key="5">
    <source>
        <dbReference type="ARBA" id="ARBA00012866"/>
    </source>
</evidence>
<evidence type="ECO:0000256" key="1">
    <source>
        <dbReference type="ARBA" id="ARBA00000026"/>
    </source>
</evidence>
<dbReference type="InterPro" id="IPR031641">
    <property type="entry name" value="PapA_C"/>
</dbReference>
<keyword evidence="8" id="KW-0012">Acyltransferase</keyword>
<comment type="catalytic activity">
    <reaction evidence="1">
        <text>2 a mycocerosyl-[mycocerosic acid synthase] + a phthiocerol = a dimycocerosyl phthiocerol + 2 holo-[mycocerosic acid synthase].</text>
        <dbReference type="EC" id="2.3.1.282"/>
    </reaction>
</comment>
<evidence type="ECO:0000313" key="14">
    <source>
        <dbReference type="Proteomes" id="UP000578686"/>
    </source>
</evidence>
<gene>
    <name evidence="13" type="ORF">HCN56_16210</name>
</gene>
<accession>A0A7X6D2N2</accession>
<organism evidence="13 14">
    <name type="scientific">Streptomyces lonarensis</name>
    <dbReference type="NCBI Taxonomy" id="700599"/>
    <lineage>
        <taxon>Bacteria</taxon>
        <taxon>Bacillati</taxon>
        <taxon>Actinomycetota</taxon>
        <taxon>Actinomycetes</taxon>
        <taxon>Kitasatosporales</taxon>
        <taxon>Streptomycetaceae</taxon>
        <taxon>Streptomyces</taxon>
    </lineage>
</organism>
<dbReference type="GO" id="GO:0016746">
    <property type="term" value="F:acyltransferase activity"/>
    <property type="evidence" value="ECO:0007669"/>
    <property type="project" value="UniProtKB-KW"/>
</dbReference>
<dbReference type="PANTHER" id="PTHR28037">
    <property type="entry name" value="ALCOHOL O-ACETYLTRANSFERASE 1-RELATED"/>
    <property type="match status" value="1"/>
</dbReference>
<evidence type="ECO:0000256" key="6">
    <source>
        <dbReference type="ARBA" id="ARBA00013449"/>
    </source>
</evidence>
<protein>
    <recommendedName>
        <fullName evidence="6">Phthiocerol/phthiodiolone dimycocerosyl transferase</fullName>
        <ecNumber evidence="5">2.3.1.282</ecNumber>
    </recommendedName>
    <alternativeName>
        <fullName evidence="11">Acyltransferase PapA5</fullName>
    </alternativeName>
    <alternativeName>
        <fullName evidence="9">Phthiocerol/phthiodiolone O-acyltransferase</fullName>
    </alternativeName>
    <alternativeName>
        <fullName evidence="10">Polyketide synthase-associated protein A5</fullName>
    </alternativeName>
</protein>
<reference evidence="13 14" key="1">
    <citation type="submission" date="2020-03" db="EMBL/GenBank/DDBJ databases">
        <title>Draft genome of Streptomyces sp. ventii, isolated from the Axial Seamount in the Pacific Ocean, and resequencing of the two type strains Streptomyces lonarensis strain NCL 716 and Streptomyces bohaiensis strain 11A07.</title>
        <authorList>
            <person name="Loughran R.M."/>
            <person name="Pfannmuller K.M."/>
            <person name="Wasson B.J."/>
            <person name="Deadmond M.C."/>
            <person name="Paddock B.E."/>
            <person name="Koyack M.J."/>
            <person name="Gallegos D.A."/>
            <person name="Mitchell E.A."/>
            <person name="Ushijima B."/>
            <person name="Saw J.H."/>
            <person name="Mcphail K.L."/>
            <person name="Videau P."/>
        </authorList>
    </citation>
    <scope>NUCLEOTIDE SEQUENCE [LARGE SCALE GENOMIC DNA]</scope>
    <source>
        <strain evidence="13 14">NCL716</strain>
    </source>
</reference>
<comment type="catalytic activity">
    <reaction evidence="2">
        <text>2 a mycocerosyl-[mycocerosic acid synthase] + a phenolphthiocerol = a dimycocerosyl phenolphthiocerol + 2 holo-[mycocerosic acid synthase].</text>
        <dbReference type="EC" id="2.3.1.282"/>
    </reaction>
</comment>
<evidence type="ECO:0000256" key="11">
    <source>
        <dbReference type="ARBA" id="ARBA00033407"/>
    </source>
</evidence>
<evidence type="ECO:0000256" key="3">
    <source>
        <dbReference type="ARBA" id="ARBA00001907"/>
    </source>
</evidence>
<evidence type="ECO:0000256" key="4">
    <source>
        <dbReference type="ARBA" id="ARBA00006558"/>
    </source>
</evidence>
<evidence type="ECO:0000313" key="13">
    <source>
        <dbReference type="EMBL" id="NJQ07085.1"/>
    </source>
</evidence>
<evidence type="ECO:0000256" key="10">
    <source>
        <dbReference type="ARBA" id="ARBA00032317"/>
    </source>
</evidence>
<dbReference type="InterPro" id="IPR023213">
    <property type="entry name" value="CAT-like_dom_sf"/>
</dbReference>
<dbReference type="EMBL" id="JAAVJD010000130">
    <property type="protein sequence ID" value="NJQ07085.1"/>
    <property type="molecule type" value="Genomic_DNA"/>
</dbReference>
<dbReference type="Proteomes" id="UP000578686">
    <property type="component" value="Unassembled WGS sequence"/>
</dbReference>
<keyword evidence="14" id="KW-1185">Reference proteome</keyword>
<dbReference type="Gene3D" id="3.30.559.30">
    <property type="entry name" value="Nonribosomal peptide synthetase, condensation domain"/>
    <property type="match status" value="1"/>
</dbReference>
<evidence type="ECO:0000259" key="12">
    <source>
        <dbReference type="Pfam" id="PF16911"/>
    </source>
</evidence>
<comment type="catalytic activity">
    <reaction evidence="3">
        <text>2 a mycocerosyl-[mycocerosic acid synthase] + a phthiodiolone = a dimycocerosyl phthiodiolone + 2 holo-[mycocerosic acid synthase].</text>
        <dbReference type="EC" id="2.3.1.282"/>
    </reaction>
</comment>
<dbReference type="AlphaFoldDB" id="A0A7X6D2N2"/>
<dbReference type="RefSeq" id="WP_167971787.1">
    <property type="nucleotide sequence ID" value="NZ_JAAVJD010000130.1"/>
</dbReference>
<dbReference type="SUPFAM" id="SSF52777">
    <property type="entry name" value="CoA-dependent acyltransferases"/>
    <property type="match status" value="2"/>
</dbReference>
<dbReference type="Pfam" id="PF16911">
    <property type="entry name" value="PapA_C"/>
    <property type="match status" value="1"/>
</dbReference>
<sequence length="454" mass="49021">MRRELCPVETLYIAQRSRAVLSLRLRGRLDTAVLSEAFDSLTSANPSLRSRLCPGESGFALELLPEEERPRLRVRDEGSEAGLERVYEEELNTPLPVGVALSRAVLARAAGSDRYLMMMVVDHAVTDGHSAIAVLNDLWDRYRALLAPDGGNGGVTAAHGLTDGAAEPPFPEPVSELLPACDAEETEAYFQRRLAETSGPPVALVPYDVPAPTDAGEEPADAEPRHRIEVQRLLLDAAETEQVRRTARENGVSVHGLVAAAMLKAARARVEGEGAVRLGCLSPVDLRSRLDPPLDPRVMTAAVASHLQTPEVAPESDPLVLAKEVTDRLRESLDRGDHFQEMRILPRVPQHPLLQLGSVIVTNMGASRGPGVPEGLEVEDVRLTPARENYFPQAGRSPVMACVVSFDGRLAVEFPHYTACFSRSFVQRLRDDVRGVLLAPAAGGAEAPSPAPVA</sequence>
<dbReference type="Gene3D" id="3.30.559.10">
    <property type="entry name" value="Chloramphenicol acetyltransferase-like domain"/>
    <property type="match status" value="1"/>
</dbReference>
<comment type="similarity">
    <text evidence="4">Belongs to the acyltransferase PapA5 family.</text>
</comment>
<dbReference type="EC" id="2.3.1.282" evidence="5"/>
<feature type="domain" description="Phthiocerol/phthiodiolone dimycocerosyl transferase C-terminal" evidence="12">
    <location>
        <begin position="226"/>
        <end position="414"/>
    </location>
</feature>